<feature type="binding site" evidence="12">
    <location>
        <position position="74"/>
    </location>
    <ligand>
        <name>Zn(2+)</name>
        <dbReference type="ChEBI" id="CHEBI:29105"/>
    </ligand>
</feature>
<dbReference type="SMART" id="SM00840">
    <property type="entry name" value="DALR_2"/>
    <property type="match status" value="1"/>
</dbReference>
<evidence type="ECO:0000256" key="5">
    <source>
        <dbReference type="ARBA" id="ARBA00022598"/>
    </source>
</evidence>
<dbReference type="KEGG" id="hyf:DTO96_101339"/>
<dbReference type="InterPro" id="IPR032678">
    <property type="entry name" value="tRNA-synt_1_cat_dom"/>
</dbReference>
<dbReference type="InterPro" id="IPR015803">
    <property type="entry name" value="Cys-tRNA-ligase"/>
</dbReference>
<dbReference type="GO" id="GO:0006423">
    <property type="term" value="P:cysteinyl-tRNA aminoacylation"/>
    <property type="evidence" value="ECO:0007669"/>
    <property type="project" value="UniProtKB-UniRule"/>
</dbReference>
<evidence type="ECO:0000256" key="7">
    <source>
        <dbReference type="ARBA" id="ARBA00022741"/>
    </source>
</evidence>
<dbReference type="PANTHER" id="PTHR10890">
    <property type="entry name" value="CYSTEINYL-TRNA SYNTHETASE"/>
    <property type="match status" value="1"/>
</dbReference>
<feature type="short sequence motif" description="'KMSKS' region" evidence="12">
    <location>
        <begin position="331"/>
        <end position="335"/>
    </location>
</feature>
<keyword evidence="7 12" id="KW-0547">Nucleotide-binding</keyword>
<dbReference type="InterPro" id="IPR015273">
    <property type="entry name" value="Cys-tRNA-synt_Ia_DALR"/>
</dbReference>
<feature type="short sequence motif" description="'HIGH' region" evidence="12">
    <location>
        <begin position="76"/>
        <end position="86"/>
    </location>
</feature>
<dbReference type="NCBIfam" id="TIGR00435">
    <property type="entry name" value="cysS"/>
    <property type="match status" value="1"/>
</dbReference>
<evidence type="ECO:0000256" key="1">
    <source>
        <dbReference type="ARBA" id="ARBA00004496"/>
    </source>
</evidence>
<dbReference type="GO" id="GO:0005829">
    <property type="term" value="C:cytosol"/>
    <property type="evidence" value="ECO:0007669"/>
    <property type="project" value="TreeGrafter"/>
</dbReference>
<evidence type="ECO:0000256" key="6">
    <source>
        <dbReference type="ARBA" id="ARBA00022723"/>
    </source>
</evidence>
<keyword evidence="13" id="KW-0472">Membrane</keyword>
<dbReference type="GO" id="GO:0005524">
    <property type="term" value="F:ATP binding"/>
    <property type="evidence" value="ECO:0007669"/>
    <property type="project" value="UniProtKB-UniRule"/>
</dbReference>
<dbReference type="SUPFAM" id="SSF52374">
    <property type="entry name" value="Nucleotidylyl transferase"/>
    <property type="match status" value="1"/>
</dbReference>
<evidence type="ECO:0000256" key="11">
    <source>
        <dbReference type="ARBA" id="ARBA00023146"/>
    </source>
</evidence>
<reference evidence="16" key="1">
    <citation type="submission" date="2018-07" db="EMBL/GenBank/DDBJ databases">
        <authorList>
            <person name="Kim H."/>
        </authorList>
    </citation>
    <scope>NUCLEOTIDE SEQUENCE [LARGE SCALE GENOMIC DNA]</scope>
    <source>
        <strain evidence="16">F02</strain>
    </source>
</reference>
<dbReference type="InterPro" id="IPR056411">
    <property type="entry name" value="CysS_C"/>
</dbReference>
<dbReference type="PANTHER" id="PTHR10890:SF3">
    <property type="entry name" value="CYSTEINE--TRNA LIGASE, CYTOPLASMIC"/>
    <property type="match status" value="1"/>
</dbReference>
<dbReference type="InterPro" id="IPR009080">
    <property type="entry name" value="tRNAsynth_Ia_anticodon-bd"/>
</dbReference>
<comment type="catalytic activity">
    <reaction evidence="12">
        <text>tRNA(Cys) + L-cysteine + ATP = L-cysteinyl-tRNA(Cys) + AMP + diphosphate</text>
        <dbReference type="Rhea" id="RHEA:17773"/>
        <dbReference type="Rhea" id="RHEA-COMP:9661"/>
        <dbReference type="Rhea" id="RHEA-COMP:9679"/>
        <dbReference type="ChEBI" id="CHEBI:30616"/>
        <dbReference type="ChEBI" id="CHEBI:33019"/>
        <dbReference type="ChEBI" id="CHEBI:35235"/>
        <dbReference type="ChEBI" id="CHEBI:78442"/>
        <dbReference type="ChEBI" id="CHEBI:78517"/>
        <dbReference type="ChEBI" id="CHEBI:456215"/>
        <dbReference type="EC" id="6.1.1.16"/>
    </reaction>
</comment>
<sequence length="519" mass="58328">MARRRVGAVLYFHLDRATCKPSVVLFYPSLPMLLACDGFFCYFLVPMLRVYNTLTRLKQVFKPMNPNQVRMYVCGMTVYDYCHLGHARVMVAFDMVQRWLRTSGYEVTYVRNITDIDDKIIKRALENGESIRALTDRFIAAMHEDADALGIERPTHEPRATEYVPQMLEIIDQLEANGLAYQAADGDVNYSVRKFAGYGKLSGKSLDELQAGERVAVTLDKHDPLDFVLWKGAKENEPADTKWDSKWGVGRPGWHIECSAMSRALLGESFDIHGGGADLQFPHHENEIAQSEGAMNGAASCEADCGHDHSMQKQFVNYWMHNGFVRVDNEKMSKSLGNFFTIRDVLKEYDAEVVRFFILRAHYRSALNYSNEHLDDARAALTRLYTALKDFELGEVEVDWSEAHAIAFKAAMDDDFNTALAVAELFDLVTLVNIHKDPVLATQLKALAGVLGFLQRAPNAFLQAGSDDDVVHIEQLIEQRKVAKASKDFASADAIRAQLTALGIVIEDKAGGVVEWRRG</sequence>
<keyword evidence="9 12" id="KW-0067">ATP-binding</keyword>
<name>A0A345DB70_9BURK</name>
<feature type="transmembrane region" description="Helical" evidence="13">
    <location>
        <begin position="29"/>
        <end position="48"/>
    </location>
</feature>
<evidence type="ECO:0000256" key="8">
    <source>
        <dbReference type="ARBA" id="ARBA00022833"/>
    </source>
</evidence>
<comment type="similarity">
    <text evidence="2 12">Belongs to the class-I aminoacyl-tRNA synthetase family.</text>
</comment>
<accession>A0A345DB70</accession>
<dbReference type="GO" id="GO:0004817">
    <property type="term" value="F:cysteine-tRNA ligase activity"/>
    <property type="evidence" value="ECO:0007669"/>
    <property type="project" value="UniProtKB-UniRule"/>
</dbReference>
<evidence type="ECO:0000313" key="16">
    <source>
        <dbReference type="Proteomes" id="UP000252182"/>
    </source>
</evidence>
<feature type="binding site" evidence="12">
    <location>
        <position position="334"/>
    </location>
    <ligand>
        <name>ATP</name>
        <dbReference type="ChEBI" id="CHEBI:30616"/>
    </ligand>
</feature>
<keyword evidence="4 12" id="KW-0963">Cytoplasm</keyword>
<keyword evidence="16" id="KW-1185">Reference proteome</keyword>
<dbReference type="EC" id="6.1.1.16" evidence="12"/>
<organism evidence="15 16">
    <name type="scientific">Ephemeroptericola cinctiostellae</name>
    <dbReference type="NCBI Taxonomy" id="2268024"/>
    <lineage>
        <taxon>Bacteria</taxon>
        <taxon>Pseudomonadati</taxon>
        <taxon>Pseudomonadota</taxon>
        <taxon>Betaproteobacteria</taxon>
        <taxon>Burkholderiales</taxon>
        <taxon>Burkholderiaceae</taxon>
        <taxon>Ephemeroptericola</taxon>
    </lineage>
</organism>
<keyword evidence="5 12" id="KW-0436">Ligase</keyword>
<evidence type="ECO:0000256" key="9">
    <source>
        <dbReference type="ARBA" id="ARBA00022840"/>
    </source>
</evidence>
<dbReference type="InterPro" id="IPR014729">
    <property type="entry name" value="Rossmann-like_a/b/a_fold"/>
</dbReference>
<proteinExistence type="inferred from homology"/>
<dbReference type="AlphaFoldDB" id="A0A345DB70"/>
<gene>
    <name evidence="12 15" type="primary">cysS</name>
    <name evidence="15" type="ORF">DTO96_101339</name>
</gene>
<dbReference type="Gene3D" id="1.20.120.1910">
    <property type="entry name" value="Cysteine-tRNA ligase, C-terminal anti-codon recognition domain"/>
    <property type="match status" value="1"/>
</dbReference>
<evidence type="ECO:0000313" key="15">
    <source>
        <dbReference type="EMBL" id="AXF85608.1"/>
    </source>
</evidence>
<evidence type="ECO:0000256" key="13">
    <source>
        <dbReference type="SAM" id="Phobius"/>
    </source>
</evidence>
<keyword evidence="13" id="KW-0812">Transmembrane</keyword>
<dbReference type="SUPFAM" id="SSF47323">
    <property type="entry name" value="Anticodon-binding domain of a subclass of class I aminoacyl-tRNA synthetases"/>
    <property type="match status" value="1"/>
</dbReference>
<feature type="binding site" evidence="12">
    <location>
        <position position="258"/>
    </location>
    <ligand>
        <name>Zn(2+)</name>
        <dbReference type="ChEBI" id="CHEBI:29105"/>
    </ligand>
</feature>
<dbReference type="Gene3D" id="3.40.50.620">
    <property type="entry name" value="HUPs"/>
    <property type="match status" value="1"/>
</dbReference>
<keyword evidence="13" id="KW-1133">Transmembrane helix</keyword>
<evidence type="ECO:0000256" key="2">
    <source>
        <dbReference type="ARBA" id="ARBA00005594"/>
    </source>
</evidence>
<evidence type="ECO:0000256" key="10">
    <source>
        <dbReference type="ARBA" id="ARBA00022917"/>
    </source>
</evidence>
<dbReference type="InterPro" id="IPR024909">
    <property type="entry name" value="Cys-tRNA/MSH_ligase"/>
</dbReference>
<dbReference type="FunFam" id="3.40.50.620:FF:000009">
    <property type="entry name" value="Cysteine--tRNA ligase"/>
    <property type="match status" value="1"/>
</dbReference>
<evidence type="ECO:0000256" key="3">
    <source>
        <dbReference type="ARBA" id="ARBA00011245"/>
    </source>
</evidence>
<feature type="domain" description="Cysteinyl-tRNA synthetase class Ia DALR" evidence="14">
    <location>
        <begin position="407"/>
        <end position="462"/>
    </location>
</feature>
<keyword evidence="6 12" id="KW-0479">Metal-binding</keyword>
<comment type="cofactor">
    <cofactor evidence="12">
        <name>Zn(2+)</name>
        <dbReference type="ChEBI" id="CHEBI:29105"/>
    </cofactor>
    <text evidence="12">Binds 1 zinc ion per subunit.</text>
</comment>
<dbReference type="CDD" id="cd00672">
    <property type="entry name" value="CysRS_core"/>
    <property type="match status" value="1"/>
</dbReference>
<dbReference type="Pfam" id="PF23493">
    <property type="entry name" value="CysS_C"/>
    <property type="match status" value="1"/>
</dbReference>
<keyword evidence="10 12" id="KW-0648">Protein biosynthesis</keyword>
<dbReference type="Proteomes" id="UP000252182">
    <property type="component" value="Chromosome"/>
</dbReference>
<dbReference type="EMBL" id="CP031124">
    <property type="protein sequence ID" value="AXF85608.1"/>
    <property type="molecule type" value="Genomic_DNA"/>
</dbReference>
<feature type="binding site" evidence="12">
    <location>
        <position position="283"/>
    </location>
    <ligand>
        <name>Zn(2+)</name>
        <dbReference type="ChEBI" id="CHEBI:29105"/>
    </ligand>
</feature>
<dbReference type="CDD" id="cd07963">
    <property type="entry name" value="Anticodon_Ia_Cys"/>
    <property type="match status" value="1"/>
</dbReference>
<comment type="subcellular location">
    <subcellularLocation>
        <location evidence="1 12">Cytoplasm</location>
    </subcellularLocation>
</comment>
<evidence type="ECO:0000259" key="14">
    <source>
        <dbReference type="SMART" id="SM00840"/>
    </source>
</evidence>
<keyword evidence="8 12" id="KW-0862">Zinc</keyword>
<dbReference type="PRINTS" id="PR00983">
    <property type="entry name" value="TRNASYNTHCYS"/>
</dbReference>
<dbReference type="GO" id="GO:0008270">
    <property type="term" value="F:zinc ion binding"/>
    <property type="evidence" value="ECO:0007669"/>
    <property type="project" value="UniProtKB-UniRule"/>
</dbReference>
<protein>
    <recommendedName>
        <fullName evidence="12">Cysteine--tRNA ligase</fullName>
        <ecNumber evidence="12">6.1.1.16</ecNumber>
    </recommendedName>
    <alternativeName>
        <fullName evidence="12">Cysteinyl-tRNA synthetase</fullName>
        <shortName evidence="12">CysRS</shortName>
    </alternativeName>
</protein>
<dbReference type="HAMAP" id="MF_00041">
    <property type="entry name" value="Cys_tRNA_synth"/>
    <property type="match status" value="1"/>
</dbReference>
<dbReference type="Pfam" id="PF09190">
    <property type="entry name" value="DALR_2"/>
    <property type="match status" value="1"/>
</dbReference>
<feature type="binding site" evidence="12">
    <location>
        <position position="287"/>
    </location>
    <ligand>
        <name>Zn(2+)</name>
        <dbReference type="ChEBI" id="CHEBI:29105"/>
    </ligand>
</feature>
<evidence type="ECO:0000256" key="4">
    <source>
        <dbReference type="ARBA" id="ARBA00022490"/>
    </source>
</evidence>
<comment type="subunit">
    <text evidence="3 12">Monomer.</text>
</comment>
<evidence type="ECO:0000256" key="12">
    <source>
        <dbReference type="HAMAP-Rule" id="MF_00041"/>
    </source>
</evidence>
<keyword evidence="11 12" id="KW-0030">Aminoacyl-tRNA synthetase</keyword>
<dbReference type="Pfam" id="PF01406">
    <property type="entry name" value="tRNA-synt_1e"/>
    <property type="match status" value="1"/>
</dbReference>